<dbReference type="RefSeq" id="WP_167475926.1">
    <property type="nucleotide sequence ID" value="NZ_CP046172.1"/>
</dbReference>
<dbReference type="InterPro" id="IPR011990">
    <property type="entry name" value="TPR-like_helical_dom_sf"/>
</dbReference>
<accession>A0A6G9YJY1</accession>
<dbReference type="Proteomes" id="UP000503540">
    <property type="component" value="Chromosome"/>
</dbReference>
<dbReference type="AlphaFoldDB" id="A0A6G9YJY1"/>
<evidence type="ECO:0000313" key="4">
    <source>
        <dbReference type="EMBL" id="QIS13377.1"/>
    </source>
</evidence>
<dbReference type="Pfam" id="PF14559">
    <property type="entry name" value="TPR_19"/>
    <property type="match status" value="1"/>
</dbReference>
<evidence type="ECO:0000256" key="2">
    <source>
        <dbReference type="ARBA" id="ARBA00022803"/>
    </source>
</evidence>
<dbReference type="Gene3D" id="1.25.40.10">
    <property type="entry name" value="Tetratricopeptide repeat domain"/>
    <property type="match status" value="1"/>
</dbReference>
<dbReference type="PROSITE" id="PS50005">
    <property type="entry name" value="TPR"/>
    <property type="match status" value="1"/>
</dbReference>
<feature type="repeat" description="TPR" evidence="3">
    <location>
        <begin position="149"/>
        <end position="182"/>
    </location>
</feature>
<evidence type="ECO:0000313" key="5">
    <source>
        <dbReference type="Proteomes" id="UP000503540"/>
    </source>
</evidence>
<dbReference type="PANTHER" id="PTHR44858">
    <property type="entry name" value="TETRATRICOPEPTIDE REPEAT PROTEIN 6"/>
    <property type="match status" value="1"/>
</dbReference>
<name>A0A6G9YJY1_9NOCA</name>
<sequence>MQVGDVLVKREDSGEWAVVKVLVVDVWPDGGELLHCLMYRSTSERPTPDVVAGLEVLAYHAPLRATAFRGAWEVLGTCAVAPADLVGFHEYLKRVDFRRYLAETGQNLETVVARANSHFAAGGALNDQQRHREAIEEYTRAADLFPLFYEAIDNRGFSYMNIGDYRSALDDFEHSLQIHPDGEAAYFSSGECLLRLGKLDEAEAIFEAGAVDSTQYRELHQKFLGLVRDLRGDGLPSTG</sequence>
<dbReference type="EMBL" id="CP046172">
    <property type="protein sequence ID" value="QIS13377.1"/>
    <property type="molecule type" value="Genomic_DNA"/>
</dbReference>
<evidence type="ECO:0000256" key="1">
    <source>
        <dbReference type="ARBA" id="ARBA00022737"/>
    </source>
</evidence>
<dbReference type="KEGG" id="nah:F5544_27620"/>
<gene>
    <name evidence="4" type="ORF">F5544_27620</name>
</gene>
<proteinExistence type="predicted"/>
<evidence type="ECO:0000256" key="3">
    <source>
        <dbReference type="PROSITE-ProRule" id="PRU00339"/>
    </source>
</evidence>
<keyword evidence="5" id="KW-1185">Reference proteome</keyword>
<organism evidence="4 5">
    <name type="scientific">Nocardia arthritidis</name>
    <dbReference type="NCBI Taxonomy" id="228602"/>
    <lineage>
        <taxon>Bacteria</taxon>
        <taxon>Bacillati</taxon>
        <taxon>Actinomycetota</taxon>
        <taxon>Actinomycetes</taxon>
        <taxon>Mycobacteriales</taxon>
        <taxon>Nocardiaceae</taxon>
        <taxon>Nocardia</taxon>
    </lineage>
</organism>
<keyword evidence="1" id="KW-0677">Repeat</keyword>
<reference evidence="4 5" key="1">
    <citation type="journal article" date="2019" name="ACS Chem. Biol.">
        <title>Identification and Mobilization of a Cryptic Antibiotic Biosynthesis Gene Locus from a Human-Pathogenic Nocardia Isolate.</title>
        <authorList>
            <person name="Herisse M."/>
            <person name="Ishida K."/>
            <person name="Porter J.L."/>
            <person name="Howden B."/>
            <person name="Hertweck C."/>
            <person name="Stinear T.P."/>
            <person name="Pidot S.J."/>
        </authorList>
    </citation>
    <scope>NUCLEOTIDE SEQUENCE [LARGE SCALE GENOMIC DNA]</scope>
    <source>
        <strain evidence="4 5">AUSMDU00012717</strain>
    </source>
</reference>
<dbReference type="PANTHER" id="PTHR44858:SF1">
    <property type="entry name" value="UDP-N-ACETYLGLUCOSAMINE--PEPTIDE N-ACETYLGLUCOSAMINYLTRANSFERASE SPINDLY-RELATED"/>
    <property type="match status" value="1"/>
</dbReference>
<dbReference type="PROSITE" id="PS50293">
    <property type="entry name" value="TPR_REGION"/>
    <property type="match status" value="1"/>
</dbReference>
<dbReference type="InterPro" id="IPR019734">
    <property type="entry name" value="TPR_rpt"/>
</dbReference>
<protein>
    <submittedName>
        <fullName evidence="4">Tetratricopeptide repeat protein</fullName>
    </submittedName>
</protein>
<dbReference type="SMART" id="SM00028">
    <property type="entry name" value="TPR"/>
    <property type="match status" value="3"/>
</dbReference>
<dbReference type="SUPFAM" id="SSF48452">
    <property type="entry name" value="TPR-like"/>
    <property type="match status" value="1"/>
</dbReference>
<keyword evidence="2 3" id="KW-0802">TPR repeat</keyword>
<dbReference type="InterPro" id="IPR050498">
    <property type="entry name" value="Ycf3"/>
</dbReference>